<feature type="compositionally biased region" description="Acidic residues" evidence="1">
    <location>
        <begin position="136"/>
        <end position="154"/>
    </location>
</feature>
<feature type="region of interest" description="Disordered" evidence="1">
    <location>
        <begin position="1"/>
        <end position="22"/>
    </location>
</feature>
<keyword evidence="3" id="KW-1185">Reference proteome</keyword>
<dbReference type="AlphaFoldDB" id="A0AA38LRI6"/>
<feature type="compositionally biased region" description="Basic and acidic residues" evidence="1">
    <location>
        <begin position="155"/>
        <end position="165"/>
    </location>
</feature>
<reference evidence="2" key="1">
    <citation type="journal article" date="2022" name="G3 (Bethesda)">
        <title>High quality genome of the basidiomycete yeast Dioszegia hungarica PDD-24b-2 isolated from cloud water.</title>
        <authorList>
            <person name="Jarrige D."/>
            <person name="Haridas S."/>
            <person name="Bleykasten-Grosshans C."/>
            <person name="Joly M."/>
            <person name="Nadalig T."/>
            <person name="Sancelme M."/>
            <person name="Vuilleumier S."/>
            <person name="Grigoriev I.V."/>
            <person name="Amato P."/>
            <person name="Bringel F."/>
        </authorList>
    </citation>
    <scope>NUCLEOTIDE SEQUENCE</scope>
    <source>
        <strain evidence="2">PDD-24b-2</strain>
    </source>
</reference>
<sequence length="165" mass="18075">MDRQLAPPLRLEPVSSPHAMTTSDAHTALSNYLGSLPSSSTSRSQLERLVDSLGVDLGLIEPDESNKREEKRREARATRRAERRKERERVGLEGMEKEVEGLAGGEGGGDKEEVDMDEGAVGLEGEEGMQDRGDVEYGDVESADGDEPDEEDEGQEKMDVDADEE</sequence>
<evidence type="ECO:0000313" key="3">
    <source>
        <dbReference type="Proteomes" id="UP001164286"/>
    </source>
</evidence>
<dbReference type="GeneID" id="77730450"/>
<gene>
    <name evidence="2" type="ORF">MKK02DRAFT_40746</name>
</gene>
<evidence type="ECO:0000256" key="1">
    <source>
        <dbReference type="SAM" id="MobiDB-lite"/>
    </source>
</evidence>
<proteinExistence type="predicted"/>
<dbReference type="EMBL" id="JAKWFO010000014">
    <property type="protein sequence ID" value="KAI9632443.1"/>
    <property type="molecule type" value="Genomic_DNA"/>
</dbReference>
<comment type="caution">
    <text evidence="2">The sequence shown here is derived from an EMBL/GenBank/DDBJ whole genome shotgun (WGS) entry which is preliminary data.</text>
</comment>
<protein>
    <submittedName>
        <fullName evidence="2">Uncharacterized protein</fullName>
    </submittedName>
</protein>
<accession>A0AA38LRI6</accession>
<feature type="compositionally biased region" description="Basic and acidic residues" evidence="1">
    <location>
        <begin position="64"/>
        <end position="100"/>
    </location>
</feature>
<dbReference type="RefSeq" id="XP_052942220.1">
    <property type="nucleotide sequence ID" value="XM_053091245.1"/>
</dbReference>
<organism evidence="2 3">
    <name type="scientific">Dioszegia hungarica</name>
    <dbReference type="NCBI Taxonomy" id="4972"/>
    <lineage>
        <taxon>Eukaryota</taxon>
        <taxon>Fungi</taxon>
        <taxon>Dikarya</taxon>
        <taxon>Basidiomycota</taxon>
        <taxon>Agaricomycotina</taxon>
        <taxon>Tremellomycetes</taxon>
        <taxon>Tremellales</taxon>
        <taxon>Bulleribasidiaceae</taxon>
        <taxon>Dioszegia</taxon>
    </lineage>
</organism>
<evidence type="ECO:0000313" key="2">
    <source>
        <dbReference type="EMBL" id="KAI9632443.1"/>
    </source>
</evidence>
<feature type="compositionally biased region" description="Acidic residues" evidence="1">
    <location>
        <begin position="112"/>
        <end position="128"/>
    </location>
</feature>
<dbReference type="Proteomes" id="UP001164286">
    <property type="component" value="Unassembled WGS sequence"/>
</dbReference>
<name>A0AA38LRI6_9TREE</name>
<feature type="region of interest" description="Disordered" evidence="1">
    <location>
        <begin position="55"/>
        <end position="165"/>
    </location>
</feature>